<dbReference type="EMBL" id="JAEAOA010001146">
    <property type="protein sequence ID" value="KAK3593589.1"/>
    <property type="molecule type" value="Genomic_DNA"/>
</dbReference>
<organism evidence="1 2">
    <name type="scientific">Potamilus streckersoni</name>
    <dbReference type="NCBI Taxonomy" id="2493646"/>
    <lineage>
        <taxon>Eukaryota</taxon>
        <taxon>Metazoa</taxon>
        <taxon>Spiralia</taxon>
        <taxon>Lophotrochozoa</taxon>
        <taxon>Mollusca</taxon>
        <taxon>Bivalvia</taxon>
        <taxon>Autobranchia</taxon>
        <taxon>Heteroconchia</taxon>
        <taxon>Palaeoheterodonta</taxon>
        <taxon>Unionida</taxon>
        <taxon>Unionoidea</taxon>
        <taxon>Unionidae</taxon>
        <taxon>Ambleminae</taxon>
        <taxon>Lampsilini</taxon>
        <taxon>Potamilus</taxon>
    </lineage>
</organism>
<feature type="non-terminal residue" evidence="1">
    <location>
        <position position="1"/>
    </location>
</feature>
<evidence type="ECO:0000313" key="2">
    <source>
        <dbReference type="Proteomes" id="UP001195483"/>
    </source>
</evidence>
<reference evidence="1" key="2">
    <citation type="journal article" date="2021" name="Genome Biol. Evol.">
        <title>Developing a high-quality reference genome for a parasitic bivalve with doubly uniparental inheritance (Bivalvia: Unionida).</title>
        <authorList>
            <person name="Smith C.H."/>
        </authorList>
    </citation>
    <scope>NUCLEOTIDE SEQUENCE</scope>
    <source>
        <strain evidence="1">CHS0354</strain>
        <tissue evidence="1">Mantle</tissue>
    </source>
</reference>
<protein>
    <submittedName>
        <fullName evidence="1">Uncharacterized protein</fullName>
    </submittedName>
</protein>
<dbReference type="Proteomes" id="UP001195483">
    <property type="component" value="Unassembled WGS sequence"/>
</dbReference>
<name>A0AAE0SKJ1_9BIVA</name>
<reference evidence="1" key="1">
    <citation type="journal article" date="2021" name="Genome Biol. Evol.">
        <title>A High-Quality Reference Genome for a Parasitic Bivalve with Doubly Uniparental Inheritance (Bivalvia: Unionida).</title>
        <authorList>
            <person name="Smith C.H."/>
        </authorList>
    </citation>
    <scope>NUCLEOTIDE SEQUENCE</scope>
    <source>
        <strain evidence="1">CHS0354</strain>
    </source>
</reference>
<dbReference type="AlphaFoldDB" id="A0AAE0SKJ1"/>
<keyword evidence="2" id="KW-1185">Reference proteome</keyword>
<accession>A0AAE0SKJ1</accession>
<reference evidence="1" key="3">
    <citation type="submission" date="2023-05" db="EMBL/GenBank/DDBJ databases">
        <authorList>
            <person name="Smith C.H."/>
        </authorList>
    </citation>
    <scope>NUCLEOTIDE SEQUENCE</scope>
    <source>
        <strain evidence="1">CHS0354</strain>
        <tissue evidence="1">Mantle</tissue>
    </source>
</reference>
<evidence type="ECO:0000313" key="1">
    <source>
        <dbReference type="EMBL" id="KAK3593589.1"/>
    </source>
</evidence>
<comment type="caution">
    <text evidence="1">The sequence shown here is derived from an EMBL/GenBank/DDBJ whole genome shotgun (WGS) entry which is preliminary data.</text>
</comment>
<gene>
    <name evidence="1" type="ORF">CHS0354_018685</name>
</gene>
<proteinExistence type="predicted"/>
<sequence length="71" mass="8128">HNNSFGARQPGANVYLPYYPGEKSYTNYVILGSKLYKLQEIVFPDHTVPLLRMKDGQIERKANIKNESTLT</sequence>